<feature type="region of interest" description="Disordered" evidence="1">
    <location>
        <begin position="103"/>
        <end position="127"/>
    </location>
</feature>
<organism evidence="2">
    <name type="scientific">Cacopsylla melanoneura</name>
    <dbReference type="NCBI Taxonomy" id="428564"/>
    <lineage>
        <taxon>Eukaryota</taxon>
        <taxon>Metazoa</taxon>
        <taxon>Ecdysozoa</taxon>
        <taxon>Arthropoda</taxon>
        <taxon>Hexapoda</taxon>
        <taxon>Insecta</taxon>
        <taxon>Pterygota</taxon>
        <taxon>Neoptera</taxon>
        <taxon>Paraneoptera</taxon>
        <taxon>Hemiptera</taxon>
        <taxon>Sternorrhyncha</taxon>
        <taxon>Psylloidea</taxon>
        <taxon>Psyllidae</taxon>
        <taxon>Psyllinae</taxon>
        <taxon>Cacopsylla</taxon>
    </lineage>
</organism>
<evidence type="ECO:0000313" key="2">
    <source>
        <dbReference type="EMBL" id="CAG6788710.1"/>
    </source>
</evidence>
<protein>
    <submittedName>
        <fullName evidence="2">Uncharacterized protein</fullName>
    </submittedName>
</protein>
<evidence type="ECO:0000256" key="1">
    <source>
        <dbReference type="SAM" id="MobiDB-lite"/>
    </source>
</evidence>
<reference evidence="2" key="1">
    <citation type="submission" date="2021-05" db="EMBL/GenBank/DDBJ databases">
        <authorList>
            <person name="Alioto T."/>
            <person name="Alioto T."/>
            <person name="Gomez Garrido J."/>
        </authorList>
    </citation>
    <scope>NUCLEOTIDE SEQUENCE</scope>
</reference>
<dbReference type="AlphaFoldDB" id="A0A8D9BTQ1"/>
<feature type="compositionally biased region" description="Basic and acidic residues" evidence="1">
    <location>
        <begin position="103"/>
        <end position="123"/>
    </location>
</feature>
<dbReference type="EMBL" id="HBUF01661325">
    <property type="protein sequence ID" value="CAG6788710.1"/>
    <property type="molecule type" value="Transcribed_RNA"/>
</dbReference>
<proteinExistence type="predicted"/>
<name>A0A8D9BTQ1_9HEMI</name>
<accession>A0A8D9BTQ1</accession>
<sequence length="170" mass="20098">MQARNKSYIIPGYSFDFTKRTHFGKKQSMMISNGHILVKRDFSPSKPEDLEPLEIQFDPMLTYGILEKPCIEPFKPNFVKYHNMRLVFRGFMISPNSNEKFGDDCTENTKKTQDNFGKGREEKESNDELENKREILFIYYLDDDTVQINGKQYNTEVYGKRLLNNNKKRD</sequence>